<name>A0A3M7RAW5_BRAPC</name>
<gene>
    <name evidence="1" type="ORF">BpHYR1_013781</name>
</gene>
<organism evidence="1 2">
    <name type="scientific">Brachionus plicatilis</name>
    <name type="common">Marine rotifer</name>
    <name type="synonym">Brachionus muelleri</name>
    <dbReference type="NCBI Taxonomy" id="10195"/>
    <lineage>
        <taxon>Eukaryota</taxon>
        <taxon>Metazoa</taxon>
        <taxon>Spiralia</taxon>
        <taxon>Gnathifera</taxon>
        <taxon>Rotifera</taxon>
        <taxon>Eurotatoria</taxon>
        <taxon>Monogononta</taxon>
        <taxon>Pseudotrocha</taxon>
        <taxon>Ploima</taxon>
        <taxon>Brachionidae</taxon>
        <taxon>Brachionus</taxon>
    </lineage>
</organism>
<sequence length="88" mass="10775">MVFRRRSYYILKRTRQKSNLPHYHEFFKANNIYIYLFFLISKTKSENQFIKLSIELTLTTWLNCYTRYIIDFVSPKQMALVVPNLNKN</sequence>
<dbReference type="EMBL" id="REGN01003816">
    <property type="protein sequence ID" value="RNA20599.1"/>
    <property type="molecule type" value="Genomic_DNA"/>
</dbReference>
<proteinExistence type="predicted"/>
<dbReference type="Proteomes" id="UP000276133">
    <property type="component" value="Unassembled WGS sequence"/>
</dbReference>
<comment type="caution">
    <text evidence="1">The sequence shown here is derived from an EMBL/GenBank/DDBJ whole genome shotgun (WGS) entry which is preliminary data.</text>
</comment>
<accession>A0A3M7RAW5</accession>
<reference evidence="1 2" key="1">
    <citation type="journal article" date="2018" name="Sci. Rep.">
        <title>Genomic signatures of local adaptation to the degree of environmental predictability in rotifers.</title>
        <authorList>
            <person name="Franch-Gras L."/>
            <person name="Hahn C."/>
            <person name="Garcia-Roger E.M."/>
            <person name="Carmona M.J."/>
            <person name="Serra M."/>
            <person name="Gomez A."/>
        </authorList>
    </citation>
    <scope>NUCLEOTIDE SEQUENCE [LARGE SCALE GENOMIC DNA]</scope>
    <source>
        <strain evidence="1">HYR1</strain>
    </source>
</reference>
<evidence type="ECO:0000313" key="2">
    <source>
        <dbReference type="Proteomes" id="UP000276133"/>
    </source>
</evidence>
<dbReference type="AlphaFoldDB" id="A0A3M7RAW5"/>
<keyword evidence="2" id="KW-1185">Reference proteome</keyword>
<evidence type="ECO:0000313" key="1">
    <source>
        <dbReference type="EMBL" id="RNA20599.1"/>
    </source>
</evidence>
<protein>
    <submittedName>
        <fullName evidence="1">Uncharacterized protein</fullName>
    </submittedName>
</protein>